<reference evidence="1" key="2">
    <citation type="journal article" date="2015" name="Data Brief">
        <title>Shoot transcriptome of the giant reed, Arundo donax.</title>
        <authorList>
            <person name="Barrero R.A."/>
            <person name="Guerrero F.D."/>
            <person name="Moolhuijzen P."/>
            <person name="Goolsby J.A."/>
            <person name="Tidwell J."/>
            <person name="Bellgard S.E."/>
            <person name="Bellgard M.I."/>
        </authorList>
    </citation>
    <scope>NUCLEOTIDE SEQUENCE</scope>
    <source>
        <tissue evidence="1">Shoot tissue taken approximately 20 cm above the soil surface</tissue>
    </source>
</reference>
<organism evidence="1">
    <name type="scientific">Arundo donax</name>
    <name type="common">Giant reed</name>
    <name type="synonym">Donax arundinaceus</name>
    <dbReference type="NCBI Taxonomy" id="35708"/>
    <lineage>
        <taxon>Eukaryota</taxon>
        <taxon>Viridiplantae</taxon>
        <taxon>Streptophyta</taxon>
        <taxon>Embryophyta</taxon>
        <taxon>Tracheophyta</taxon>
        <taxon>Spermatophyta</taxon>
        <taxon>Magnoliopsida</taxon>
        <taxon>Liliopsida</taxon>
        <taxon>Poales</taxon>
        <taxon>Poaceae</taxon>
        <taxon>PACMAD clade</taxon>
        <taxon>Arundinoideae</taxon>
        <taxon>Arundineae</taxon>
        <taxon>Arundo</taxon>
    </lineage>
</organism>
<accession>A0A0A9A2E9</accession>
<evidence type="ECO:0000313" key="1">
    <source>
        <dbReference type="EMBL" id="JAD45839.1"/>
    </source>
</evidence>
<name>A0A0A9A2E9_ARUDO</name>
<dbReference type="PROSITE" id="PS51257">
    <property type="entry name" value="PROKAR_LIPOPROTEIN"/>
    <property type="match status" value="1"/>
</dbReference>
<proteinExistence type="predicted"/>
<dbReference type="EMBL" id="GBRH01252056">
    <property type="protein sequence ID" value="JAD45839.1"/>
    <property type="molecule type" value="Transcribed_RNA"/>
</dbReference>
<dbReference type="AlphaFoldDB" id="A0A0A9A2E9"/>
<reference evidence="1" key="1">
    <citation type="submission" date="2014-09" db="EMBL/GenBank/DDBJ databases">
        <authorList>
            <person name="Magalhaes I.L.F."/>
            <person name="Oliveira U."/>
            <person name="Santos F.R."/>
            <person name="Vidigal T.H.D.A."/>
            <person name="Brescovit A.D."/>
            <person name="Santos A.J."/>
        </authorList>
    </citation>
    <scope>NUCLEOTIDE SEQUENCE</scope>
    <source>
        <tissue evidence="1">Shoot tissue taken approximately 20 cm above the soil surface</tissue>
    </source>
</reference>
<protein>
    <submittedName>
        <fullName evidence="1">Uncharacterized protein</fullName>
    </submittedName>
</protein>
<sequence>MHADKIYFMKGEGLYFDTNVVLYNNNICIVVSTSC</sequence>